<evidence type="ECO:0000256" key="4">
    <source>
        <dbReference type="ARBA" id="ARBA00022692"/>
    </source>
</evidence>
<dbReference type="OrthoDB" id="14252at2759"/>
<dbReference type="SUPFAM" id="SSF103506">
    <property type="entry name" value="Mitochondrial carrier"/>
    <property type="match status" value="1"/>
</dbReference>
<dbReference type="PANTHER" id="PTHR45624:SF12">
    <property type="entry name" value="MITOCHONDRIAL ORNITHINE TRANSPORTER 1"/>
    <property type="match status" value="1"/>
</dbReference>
<dbReference type="InterPro" id="IPR050567">
    <property type="entry name" value="Mitochondrial_Carrier"/>
</dbReference>
<keyword evidence="12" id="KW-1185">Reference proteome</keyword>
<evidence type="ECO:0000256" key="3">
    <source>
        <dbReference type="ARBA" id="ARBA00022448"/>
    </source>
</evidence>
<keyword evidence="3 10" id="KW-0813">Transport</keyword>
<evidence type="ECO:0000313" key="12">
    <source>
        <dbReference type="Proteomes" id="UP000631114"/>
    </source>
</evidence>
<feature type="repeat" description="Solcar" evidence="9">
    <location>
        <begin position="17"/>
        <end position="104"/>
    </location>
</feature>
<dbReference type="GO" id="GO:1990575">
    <property type="term" value="P:mitochondrial L-ornithine transmembrane transport"/>
    <property type="evidence" value="ECO:0007669"/>
    <property type="project" value="TreeGrafter"/>
</dbReference>
<dbReference type="GO" id="GO:0000064">
    <property type="term" value="F:L-ornithine transmembrane transporter activity"/>
    <property type="evidence" value="ECO:0007669"/>
    <property type="project" value="TreeGrafter"/>
</dbReference>
<dbReference type="AlphaFoldDB" id="A0A835MC80"/>
<evidence type="ECO:0000256" key="9">
    <source>
        <dbReference type="PROSITE-ProRule" id="PRU00282"/>
    </source>
</evidence>
<dbReference type="Pfam" id="PF00153">
    <property type="entry name" value="Mito_carr"/>
    <property type="match status" value="1"/>
</dbReference>
<dbReference type="Gene3D" id="1.50.40.10">
    <property type="entry name" value="Mitochondrial carrier domain"/>
    <property type="match status" value="1"/>
</dbReference>
<proteinExistence type="inferred from homology"/>
<dbReference type="InterPro" id="IPR023395">
    <property type="entry name" value="MCP_dom_sf"/>
</dbReference>
<gene>
    <name evidence="11" type="ORF">IFM89_001154</name>
</gene>
<dbReference type="PANTHER" id="PTHR45624">
    <property type="entry name" value="MITOCHONDRIAL BASIC AMINO ACIDS TRANSPORTER-RELATED"/>
    <property type="match status" value="1"/>
</dbReference>
<sequence length="108" mass="11958">MFGVKQLIAGGHDASGLRRQFMIVAGDLAGALFWLMVYPTDFVKNVIQVDNYKNPKFSGSLDAFKRILATEGVKGLYNKDSVRQKRPSKCSLLSGLRGHKIKLLGMID</sequence>
<evidence type="ECO:0000313" key="11">
    <source>
        <dbReference type="EMBL" id="KAF9618431.1"/>
    </source>
</evidence>
<evidence type="ECO:0000256" key="1">
    <source>
        <dbReference type="ARBA" id="ARBA00004225"/>
    </source>
</evidence>
<reference evidence="11 12" key="1">
    <citation type="submission" date="2020-10" db="EMBL/GenBank/DDBJ databases">
        <title>The Coptis chinensis genome and diversification of protoberbering-type alkaloids.</title>
        <authorList>
            <person name="Wang B."/>
            <person name="Shu S."/>
            <person name="Song C."/>
            <person name="Liu Y."/>
        </authorList>
    </citation>
    <scope>NUCLEOTIDE SEQUENCE [LARGE SCALE GENOMIC DNA]</scope>
    <source>
        <strain evidence="11">HL-2020</strain>
        <tissue evidence="11">Leaf</tissue>
    </source>
</reference>
<organism evidence="11 12">
    <name type="scientific">Coptis chinensis</name>
    <dbReference type="NCBI Taxonomy" id="261450"/>
    <lineage>
        <taxon>Eukaryota</taxon>
        <taxon>Viridiplantae</taxon>
        <taxon>Streptophyta</taxon>
        <taxon>Embryophyta</taxon>
        <taxon>Tracheophyta</taxon>
        <taxon>Spermatophyta</taxon>
        <taxon>Magnoliopsida</taxon>
        <taxon>Ranunculales</taxon>
        <taxon>Ranunculaceae</taxon>
        <taxon>Coptidoideae</taxon>
        <taxon>Coptis</taxon>
    </lineage>
</organism>
<dbReference type="Proteomes" id="UP000631114">
    <property type="component" value="Unassembled WGS sequence"/>
</dbReference>
<protein>
    <submittedName>
        <fullName evidence="11">Uncharacterized protein</fullName>
    </submittedName>
</protein>
<evidence type="ECO:0000256" key="7">
    <source>
        <dbReference type="ARBA" id="ARBA00023128"/>
    </source>
</evidence>
<evidence type="ECO:0000256" key="10">
    <source>
        <dbReference type="RuleBase" id="RU000488"/>
    </source>
</evidence>
<evidence type="ECO:0000256" key="8">
    <source>
        <dbReference type="ARBA" id="ARBA00023136"/>
    </source>
</evidence>
<keyword evidence="6" id="KW-1133">Transmembrane helix</keyword>
<dbReference type="EMBL" id="JADFTS010000002">
    <property type="protein sequence ID" value="KAF9618431.1"/>
    <property type="molecule type" value="Genomic_DNA"/>
</dbReference>
<comment type="subcellular location">
    <subcellularLocation>
        <location evidence="1">Mitochondrion membrane</location>
        <topology evidence="1">Multi-pass membrane protein</topology>
    </subcellularLocation>
</comment>
<accession>A0A835MC80</accession>
<comment type="similarity">
    <text evidence="2 10">Belongs to the mitochondrial carrier (TC 2.A.29) family.</text>
</comment>
<keyword evidence="8 9" id="KW-0472">Membrane</keyword>
<keyword evidence="5" id="KW-0677">Repeat</keyword>
<evidence type="ECO:0000256" key="2">
    <source>
        <dbReference type="ARBA" id="ARBA00006375"/>
    </source>
</evidence>
<dbReference type="GO" id="GO:0031966">
    <property type="term" value="C:mitochondrial membrane"/>
    <property type="evidence" value="ECO:0007669"/>
    <property type="project" value="UniProtKB-SubCell"/>
</dbReference>
<evidence type="ECO:0000256" key="5">
    <source>
        <dbReference type="ARBA" id="ARBA00022737"/>
    </source>
</evidence>
<evidence type="ECO:0000256" key="6">
    <source>
        <dbReference type="ARBA" id="ARBA00022989"/>
    </source>
</evidence>
<comment type="caution">
    <text evidence="11">The sequence shown here is derived from an EMBL/GenBank/DDBJ whole genome shotgun (WGS) entry which is preliminary data.</text>
</comment>
<keyword evidence="4 9" id="KW-0812">Transmembrane</keyword>
<dbReference type="InterPro" id="IPR018108">
    <property type="entry name" value="MCP_transmembrane"/>
</dbReference>
<keyword evidence="7" id="KW-0496">Mitochondrion</keyword>
<dbReference type="PROSITE" id="PS50920">
    <property type="entry name" value="SOLCAR"/>
    <property type="match status" value="1"/>
</dbReference>
<name>A0A835MC80_9MAGN</name>